<dbReference type="RefSeq" id="WP_165600370.1">
    <property type="nucleotide sequence ID" value="NZ_SORZ01000001.1"/>
</dbReference>
<dbReference type="CDD" id="cd06127">
    <property type="entry name" value="DEDDh"/>
    <property type="match status" value="1"/>
</dbReference>
<keyword evidence="2" id="KW-0378">Hydrolase</keyword>
<evidence type="ECO:0000256" key="3">
    <source>
        <dbReference type="ARBA" id="ARBA00022839"/>
    </source>
</evidence>
<accession>A0A506URN6</accession>
<sequence length="198" mass="21985">MALLFFDTETTGLPSARHAVDDPAQPHCVQLAAILTDDLGEEISAINVLIRPEGWHIPSFVTRIHGITTEKAQRYGVREALAAELFHDLAQQADRVIGHNVAFDCRIMATMYARSGRSDWQLPSSQVCTMQAASAVLALPPTPSMLAKGRRGPKPPRLEECMRHFFGEKLVNAHDAMADVQACRRVYFHLRRLAENGD</sequence>
<organism evidence="5 6">
    <name type="scientific">Oecophyllibacter saccharovorans</name>
    <dbReference type="NCBI Taxonomy" id="2558360"/>
    <lineage>
        <taxon>Bacteria</taxon>
        <taxon>Pseudomonadati</taxon>
        <taxon>Pseudomonadota</taxon>
        <taxon>Alphaproteobacteria</taxon>
        <taxon>Acetobacterales</taxon>
        <taxon>Acetobacteraceae</taxon>
        <taxon>Oecophyllibacter</taxon>
    </lineage>
</organism>
<evidence type="ECO:0000313" key="5">
    <source>
        <dbReference type="EMBL" id="TPW36010.1"/>
    </source>
</evidence>
<keyword evidence="6" id="KW-1185">Reference proteome</keyword>
<evidence type="ECO:0000259" key="4">
    <source>
        <dbReference type="SMART" id="SM00479"/>
    </source>
</evidence>
<gene>
    <name evidence="5" type="ORF">E3202_03635</name>
</gene>
<dbReference type="Pfam" id="PF00929">
    <property type="entry name" value="RNase_T"/>
    <property type="match status" value="1"/>
</dbReference>
<dbReference type="InterPro" id="IPR013520">
    <property type="entry name" value="Ribonucl_H"/>
</dbReference>
<dbReference type="Gene3D" id="3.30.420.10">
    <property type="entry name" value="Ribonuclease H-like superfamily/Ribonuclease H"/>
    <property type="match status" value="1"/>
</dbReference>
<keyword evidence="1" id="KW-0540">Nuclease</keyword>
<evidence type="ECO:0000313" key="6">
    <source>
        <dbReference type="Proteomes" id="UP000315037"/>
    </source>
</evidence>
<dbReference type="InterPro" id="IPR012337">
    <property type="entry name" value="RNaseH-like_sf"/>
</dbReference>
<dbReference type="GO" id="GO:0003676">
    <property type="term" value="F:nucleic acid binding"/>
    <property type="evidence" value="ECO:0007669"/>
    <property type="project" value="InterPro"/>
</dbReference>
<dbReference type="InterPro" id="IPR036397">
    <property type="entry name" value="RNaseH_sf"/>
</dbReference>
<dbReference type="PANTHER" id="PTHR30231:SF4">
    <property type="entry name" value="PROTEIN NEN2"/>
    <property type="match status" value="1"/>
</dbReference>
<comment type="caution">
    <text evidence="5">The sequence shown here is derived from an EMBL/GenBank/DDBJ whole genome shotgun (WGS) entry which is preliminary data.</text>
</comment>
<dbReference type="PANTHER" id="PTHR30231">
    <property type="entry name" value="DNA POLYMERASE III SUBUNIT EPSILON"/>
    <property type="match status" value="1"/>
</dbReference>
<dbReference type="Proteomes" id="UP000315037">
    <property type="component" value="Unassembled WGS sequence"/>
</dbReference>
<name>A0A506URN6_9PROT</name>
<evidence type="ECO:0000256" key="1">
    <source>
        <dbReference type="ARBA" id="ARBA00022722"/>
    </source>
</evidence>
<dbReference type="EMBL" id="SORZ01000001">
    <property type="protein sequence ID" value="TPW36010.1"/>
    <property type="molecule type" value="Genomic_DNA"/>
</dbReference>
<dbReference type="SMART" id="SM00479">
    <property type="entry name" value="EXOIII"/>
    <property type="match status" value="1"/>
</dbReference>
<dbReference type="SUPFAM" id="SSF53098">
    <property type="entry name" value="Ribonuclease H-like"/>
    <property type="match status" value="1"/>
</dbReference>
<dbReference type="AlphaFoldDB" id="A0A506URN6"/>
<feature type="domain" description="Exonuclease" evidence="4">
    <location>
        <begin position="2"/>
        <end position="196"/>
    </location>
</feature>
<evidence type="ECO:0000256" key="2">
    <source>
        <dbReference type="ARBA" id="ARBA00022801"/>
    </source>
</evidence>
<proteinExistence type="predicted"/>
<dbReference type="GO" id="GO:0008408">
    <property type="term" value="F:3'-5' exonuclease activity"/>
    <property type="evidence" value="ECO:0007669"/>
    <property type="project" value="TreeGrafter"/>
</dbReference>
<dbReference type="GO" id="GO:0006259">
    <property type="term" value="P:DNA metabolic process"/>
    <property type="evidence" value="ECO:0007669"/>
    <property type="project" value="UniProtKB-ARBA"/>
</dbReference>
<keyword evidence="3 5" id="KW-0269">Exonuclease</keyword>
<reference evidence="5 6" key="1">
    <citation type="submission" date="2019-03" db="EMBL/GenBank/DDBJ databases">
        <title>The complete genome sequence of Neokomagataea sp. Jb2 NBRC113641.</title>
        <authorList>
            <person name="Chua K.-O."/>
            <person name="Chan K.-G."/>
            <person name="See-Too W.-S."/>
        </authorList>
    </citation>
    <scope>NUCLEOTIDE SEQUENCE [LARGE SCALE GENOMIC DNA]</scope>
    <source>
        <strain evidence="5 6">Jb2</strain>
    </source>
</reference>
<protein>
    <submittedName>
        <fullName evidence="5">3'-5' exonuclease</fullName>
    </submittedName>
</protein>